<keyword evidence="4 6" id="KW-0808">Transferase</keyword>
<dbReference type="GO" id="GO:0070043">
    <property type="term" value="F:rRNA (guanine-N7-)-methyltransferase activity"/>
    <property type="evidence" value="ECO:0007669"/>
    <property type="project" value="UniProtKB-UniRule"/>
</dbReference>
<comment type="subcellular location">
    <subcellularLocation>
        <location evidence="6">Cytoplasm</location>
    </subcellularLocation>
</comment>
<keyword evidence="3 6" id="KW-0489">Methyltransferase</keyword>
<dbReference type="EC" id="2.1.1.170" evidence="6"/>
<dbReference type="PANTHER" id="PTHR31760">
    <property type="entry name" value="S-ADENOSYL-L-METHIONINE-DEPENDENT METHYLTRANSFERASES SUPERFAMILY PROTEIN"/>
    <property type="match status" value="1"/>
</dbReference>
<dbReference type="RefSeq" id="WP_155445379.1">
    <property type="nucleotide sequence ID" value="NZ_JAOQNR010000005.1"/>
</dbReference>
<comment type="catalytic activity">
    <reaction evidence="6">
        <text>guanosine(527) in 16S rRNA + S-adenosyl-L-methionine = N(7)-methylguanosine(527) in 16S rRNA + S-adenosyl-L-homocysteine</text>
        <dbReference type="Rhea" id="RHEA:42732"/>
        <dbReference type="Rhea" id="RHEA-COMP:10209"/>
        <dbReference type="Rhea" id="RHEA-COMP:10210"/>
        <dbReference type="ChEBI" id="CHEBI:57856"/>
        <dbReference type="ChEBI" id="CHEBI:59789"/>
        <dbReference type="ChEBI" id="CHEBI:74269"/>
        <dbReference type="ChEBI" id="CHEBI:74480"/>
        <dbReference type="EC" id="2.1.1.170"/>
    </reaction>
</comment>
<dbReference type="PANTHER" id="PTHR31760:SF0">
    <property type="entry name" value="S-ADENOSYL-L-METHIONINE-DEPENDENT METHYLTRANSFERASES SUPERFAMILY PROTEIN"/>
    <property type="match status" value="1"/>
</dbReference>
<dbReference type="InterPro" id="IPR029063">
    <property type="entry name" value="SAM-dependent_MTases_sf"/>
</dbReference>
<dbReference type="OrthoDB" id="9808773at2"/>
<comment type="function">
    <text evidence="6">Specifically methylates the N7 position of guanine in position 527 of 16S rRNA.</text>
</comment>
<feature type="binding site" evidence="6">
    <location>
        <begin position="123"/>
        <end position="124"/>
    </location>
    <ligand>
        <name>S-adenosyl-L-methionine</name>
        <dbReference type="ChEBI" id="CHEBI:59789"/>
    </ligand>
</feature>
<evidence type="ECO:0000313" key="8">
    <source>
        <dbReference type="Proteomes" id="UP000439113"/>
    </source>
</evidence>
<evidence type="ECO:0000256" key="5">
    <source>
        <dbReference type="ARBA" id="ARBA00022691"/>
    </source>
</evidence>
<feature type="binding site" evidence="6">
    <location>
        <position position="78"/>
    </location>
    <ligand>
        <name>S-adenosyl-L-methionine</name>
        <dbReference type="ChEBI" id="CHEBI:59789"/>
    </ligand>
</feature>
<organism evidence="7 8">
    <name type="scientific">Rhodoblastus acidophilus</name>
    <name type="common">Rhodopseudomonas acidophila</name>
    <dbReference type="NCBI Taxonomy" id="1074"/>
    <lineage>
        <taxon>Bacteria</taxon>
        <taxon>Pseudomonadati</taxon>
        <taxon>Pseudomonadota</taxon>
        <taxon>Alphaproteobacteria</taxon>
        <taxon>Hyphomicrobiales</taxon>
        <taxon>Rhodoblastaceae</taxon>
        <taxon>Rhodoblastus</taxon>
    </lineage>
</organism>
<comment type="caution">
    <text evidence="6">Lacks conserved residue(s) required for the propagation of feature annotation.</text>
</comment>
<proteinExistence type="inferred from homology"/>
<dbReference type="NCBIfam" id="TIGR00138">
    <property type="entry name" value="rsmG_gidB"/>
    <property type="match status" value="1"/>
</dbReference>
<dbReference type="InterPro" id="IPR003682">
    <property type="entry name" value="rRNA_ssu_MeTfrase_G"/>
</dbReference>
<protein>
    <recommendedName>
        <fullName evidence="6">Ribosomal RNA small subunit methyltransferase G</fullName>
        <ecNumber evidence="6">2.1.1.170</ecNumber>
    </recommendedName>
    <alternativeName>
        <fullName evidence="6">16S rRNA 7-methylguanosine methyltransferase</fullName>
        <shortName evidence="6">16S rRNA m7G methyltransferase</shortName>
    </alternativeName>
</protein>
<evidence type="ECO:0000256" key="2">
    <source>
        <dbReference type="ARBA" id="ARBA00022552"/>
    </source>
</evidence>
<dbReference type="GO" id="GO:0005829">
    <property type="term" value="C:cytosol"/>
    <property type="evidence" value="ECO:0007669"/>
    <property type="project" value="TreeGrafter"/>
</dbReference>
<keyword evidence="1 6" id="KW-0963">Cytoplasm</keyword>
<keyword evidence="2 6" id="KW-0698">rRNA processing</keyword>
<evidence type="ECO:0000256" key="4">
    <source>
        <dbReference type="ARBA" id="ARBA00022679"/>
    </source>
</evidence>
<accession>A0A6N8DNB9</accession>
<dbReference type="EMBL" id="WNKS01000004">
    <property type="protein sequence ID" value="MTV30693.1"/>
    <property type="molecule type" value="Genomic_DNA"/>
</dbReference>
<dbReference type="HAMAP" id="MF_00074">
    <property type="entry name" value="16SrRNA_methyltr_G"/>
    <property type="match status" value="1"/>
</dbReference>
<feature type="binding site" evidence="6">
    <location>
        <position position="142"/>
    </location>
    <ligand>
        <name>S-adenosyl-L-methionine</name>
        <dbReference type="ChEBI" id="CHEBI:59789"/>
    </ligand>
</feature>
<evidence type="ECO:0000256" key="3">
    <source>
        <dbReference type="ARBA" id="ARBA00022603"/>
    </source>
</evidence>
<dbReference type="AlphaFoldDB" id="A0A6N8DNB9"/>
<reference evidence="7 8" key="1">
    <citation type="submission" date="2019-11" db="EMBL/GenBank/DDBJ databases">
        <title>Whole-genome sequence of a Rhodoblastus acidophilus DSM 142.</title>
        <authorList>
            <person name="Kyndt J.A."/>
            <person name="Meyer T.E."/>
        </authorList>
    </citation>
    <scope>NUCLEOTIDE SEQUENCE [LARGE SCALE GENOMIC DNA]</scope>
    <source>
        <strain evidence="7 8">DSM 142</strain>
    </source>
</reference>
<sequence>MADADRAPELASIELTAEQIAKLKIYESLLAKWQRRLNLVARSTISQIWPRHFEDSLQLLPLAGNWRRWVDIGSGAGFPGMVIAIMSPSQEVHLVESDRRKAAFLGEVSRETDARAYIHVDRIERALPELATSLNFDIISARALAPIGDLLRYAEPVLQKGARGLFLKGKELARELTDSPVNDTFSYELVNSATERDAKIVVVHHLKIPSTHRLEQ</sequence>
<name>A0A6N8DNB9_RHOAC</name>
<evidence type="ECO:0000313" key="7">
    <source>
        <dbReference type="EMBL" id="MTV30693.1"/>
    </source>
</evidence>
<evidence type="ECO:0000256" key="6">
    <source>
        <dbReference type="HAMAP-Rule" id="MF_00074"/>
    </source>
</evidence>
<gene>
    <name evidence="6 7" type="primary">rsmG</name>
    <name evidence="7" type="ORF">GJ654_06755</name>
</gene>
<dbReference type="Gene3D" id="3.40.50.150">
    <property type="entry name" value="Vaccinia Virus protein VP39"/>
    <property type="match status" value="1"/>
</dbReference>
<dbReference type="Pfam" id="PF02527">
    <property type="entry name" value="GidB"/>
    <property type="match status" value="1"/>
</dbReference>
<comment type="similarity">
    <text evidence="6">Belongs to the methyltransferase superfamily. RNA methyltransferase RsmG family.</text>
</comment>
<dbReference type="Proteomes" id="UP000439113">
    <property type="component" value="Unassembled WGS sequence"/>
</dbReference>
<feature type="binding site" evidence="6">
    <location>
        <position position="73"/>
    </location>
    <ligand>
        <name>S-adenosyl-L-methionine</name>
        <dbReference type="ChEBI" id="CHEBI:59789"/>
    </ligand>
</feature>
<dbReference type="SUPFAM" id="SSF53335">
    <property type="entry name" value="S-adenosyl-L-methionine-dependent methyltransferases"/>
    <property type="match status" value="1"/>
</dbReference>
<dbReference type="PIRSF" id="PIRSF003078">
    <property type="entry name" value="GidB"/>
    <property type="match status" value="1"/>
</dbReference>
<evidence type="ECO:0000256" key="1">
    <source>
        <dbReference type="ARBA" id="ARBA00022490"/>
    </source>
</evidence>
<keyword evidence="5 6" id="KW-0949">S-adenosyl-L-methionine</keyword>
<comment type="caution">
    <text evidence="7">The sequence shown here is derived from an EMBL/GenBank/DDBJ whole genome shotgun (WGS) entry which is preliminary data.</text>
</comment>